<proteinExistence type="predicted"/>
<comment type="caution">
    <text evidence="1">The sequence shown here is derived from an EMBL/GenBank/DDBJ whole genome shotgun (WGS) entry which is preliminary data.</text>
</comment>
<dbReference type="EMBL" id="LATX01000402">
    <property type="protein sequence ID" value="KTB46340.1"/>
    <property type="molecule type" value="Genomic_DNA"/>
</dbReference>
<organism evidence="1 2">
    <name type="scientific">Moniliophthora roreri</name>
    <name type="common">Frosty pod rot fungus</name>
    <name type="synonym">Monilia roreri</name>
    <dbReference type="NCBI Taxonomy" id="221103"/>
    <lineage>
        <taxon>Eukaryota</taxon>
        <taxon>Fungi</taxon>
        <taxon>Dikarya</taxon>
        <taxon>Basidiomycota</taxon>
        <taxon>Agaricomycotina</taxon>
        <taxon>Agaricomycetes</taxon>
        <taxon>Agaricomycetidae</taxon>
        <taxon>Agaricales</taxon>
        <taxon>Marasmiineae</taxon>
        <taxon>Marasmiaceae</taxon>
        <taxon>Moniliophthora</taxon>
    </lineage>
</organism>
<evidence type="ECO:0000313" key="2">
    <source>
        <dbReference type="Proteomes" id="UP000054988"/>
    </source>
</evidence>
<gene>
    <name evidence="1" type="ORF">WG66_1083</name>
</gene>
<dbReference type="Proteomes" id="UP000054988">
    <property type="component" value="Unassembled WGS sequence"/>
</dbReference>
<reference evidence="1 2" key="1">
    <citation type="submission" date="2015-12" db="EMBL/GenBank/DDBJ databases">
        <title>Draft genome sequence of Moniliophthora roreri, the causal agent of frosty pod rot of cacao.</title>
        <authorList>
            <person name="Aime M.C."/>
            <person name="Diaz-Valderrama J.R."/>
            <person name="Kijpornyongpan T."/>
            <person name="Phillips-Mora W."/>
        </authorList>
    </citation>
    <scope>NUCLEOTIDE SEQUENCE [LARGE SCALE GENOMIC DNA]</scope>
    <source>
        <strain evidence="1 2">MCA 2952</strain>
    </source>
</reference>
<protein>
    <submittedName>
        <fullName evidence="1">Uncharacterized protein</fullName>
    </submittedName>
</protein>
<dbReference type="AlphaFoldDB" id="A0A0W0GCQ8"/>
<accession>A0A0W0GCQ8</accession>
<name>A0A0W0GCQ8_MONRR</name>
<evidence type="ECO:0000313" key="1">
    <source>
        <dbReference type="EMBL" id="KTB46340.1"/>
    </source>
</evidence>
<sequence>MVQRNSVEVSMGIALVYAMSLANEKHEHARLENNKVYEWSILLLSLFPHWWVRAPSWLVQDSIKSGSGIDSIRNGYVPCKILGFIVAKHSVSITIVST</sequence>